<comment type="subcellular location">
    <subcellularLocation>
        <location evidence="2">Nucleus</location>
    </subcellularLocation>
</comment>
<organism evidence="4 5">
    <name type="scientific">Anopheles minimus</name>
    <dbReference type="NCBI Taxonomy" id="112268"/>
    <lineage>
        <taxon>Eukaryota</taxon>
        <taxon>Metazoa</taxon>
        <taxon>Ecdysozoa</taxon>
        <taxon>Arthropoda</taxon>
        <taxon>Hexapoda</taxon>
        <taxon>Insecta</taxon>
        <taxon>Pterygota</taxon>
        <taxon>Neoptera</taxon>
        <taxon>Endopterygota</taxon>
        <taxon>Diptera</taxon>
        <taxon>Nematocera</taxon>
        <taxon>Culicoidea</taxon>
        <taxon>Culicidae</taxon>
        <taxon>Anophelinae</taxon>
        <taxon>Anopheles</taxon>
    </lineage>
</organism>
<reference evidence="4" key="2">
    <citation type="submission" date="2020-05" db="UniProtKB">
        <authorList>
            <consortium name="EnsemblMetazoa"/>
        </authorList>
    </citation>
    <scope>IDENTIFICATION</scope>
    <source>
        <strain evidence="4">MINIMUS1</strain>
    </source>
</reference>
<evidence type="ECO:0000256" key="2">
    <source>
        <dbReference type="PROSITE-ProRule" id="PRU00649"/>
    </source>
</evidence>
<dbReference type="STRING" id="112268.A0A182WER5"/>
<reference evidence="5" key="1">
    <citation type="submission" date="2013-03" db="EMBL/GenBank/DDBJ databases">
        <title>The Genome Sequence of Anopheles minimus MINIMUS1.</title>
        <authorList>
            <consortium name="The Broad Institute Genomics Platform"/>
            <person name="Neafsey D.E."/>
            <person name="Walton C."/>
            <person name="Walker B."/>
            <person name="Young S.K."/>
            <person name="Zeng Q."/>
            <person name="Gargeya S."/>
            <person name="Fitzgerald M."/>
            <person name="Haas B."/>
            <person name="Abouelleil A."/>
            <person name="Allen A.W."/>
            <person name="Alvarado L."/>
            <person name="Arachchi H.M."/>
            <person name="Berlin A.M."/>
            <person name="Chapman S.B."/>
            <person name="Gainer-Dewar J."/>
            <person name="Goldberg J."/>
            <person name="Griggs A."/>
            <person name="Gujja S."/>
            <person name="Hansen M."/>
            <person name="Howarth C."/>
            <person name="Imamovic A."/>
            <person name="Ireland A."/>
            <person name="Larimer J."/>
            <person name="McCowan C."/>
            <person name="Murphy C."/>
            <person name="Pearson M."/>
            <person name="Poon T.W."/>
            <person name="Priest M."/>
            <person name="Roberts A."/>
            <person name="Saif S."/>
            <person name="Shea T."/>
            <person name="Sisk P."/>
            <person name="Sykes S."/>
            <person name="Wortman J."/>
            <person name="Nusbaum C."/>
            <person name="Birren B."/>
        </authorList>
    </citation>
    <scope>NUCLEOTIDE SEQUENCE [LARGE SCALE GENOMIC DNA]</scope>
    <source>
        <strain evidence="5">MINIMUS1</strain>
    </source>
</reference>
<dbReference type="InterPro" id="IPR051037">
    <property type="entry name" value="RNAPII_TF_IWS1"/>
</dbReference>
<sequence>MATYDPMMTDFDVIREIKKRKRPWWKGHHSPMICEHLAKSLLVRMEQAAHEDEQLREKGKMVIKKLLLLKEFVEALHKTYLHRELLENGLLRVIGLWIKPAGNCILAFSVIRKRLLGSLLAVAGIEVKHLKQCELPKILMKLRVHKNETRHNRRLANELVNRWVRMVYNIPTRVKREQPRQSDL</sequence>
<dbReference type="InterPro" id="IPR017923">
    <property type="entry name" value="TFIIS_N"/>
</dbReference>
<proteinExistence type="inferred from homology"/>
<dbReference type="VEuPathDB" id="VectorBase:AMIN008861"/>
<dbReference type="Pfam" id="PF08711">
    <property type="entry name" value="Med26"/>
    <property type="match status" value="1"/>
</dbReference>
<dbReference type="InterPro" id="IPR035441">
    <property type="entry name" value="TFIIS/LEDGF_dom_sf"/>
</dbReference>
<dbReference type="PROSITE" id="PS51319">
    <property type="entry name" value="TFIIS_N"/>
    <property type="match status" value="1"/>
</dbReference>
<dbReference type="GO" id="GO:0005634">
    <property type="term" value="C:nucleus"/>
    <property type="evidence" value="ECO:0007669"/>
    <property type="project" value="UniProtKB-SubCell"/>
</dbReference>
<dbReference type="Proteomes" id="UP000075920">
    <property type="component" value="Unassembled WGS sequence"/>
</dbReference>
<keyword evidence="2" id="KW-0539">Nucleus</keyword>
<evidence type="ECO:0000313" key="4">
    <source>
        <dbReference type="EnsemblMetazoa" id="AMIN008861-PA"/>
    </source>
</evidence>
<feature type="domain" description="TFIIS N-terminal" evidence="3">
    <location>
        <begin position="92"/>
        <end position="170"/>
    </location>
</feature>
<dbReference type="PANTHER" id="PTHR46010:SF1">
    <property type="entry name" value="PROTEIN IWS1 HOMOLOG"/>
    <property type="match status" value="1"/>
</dbReference>
<comment type="similarity">
    <text evidence="1">Belongs to the IWS1 family.</text>
</comment>
<evidence type="ECO:0000256" key="1">
    <source>
        <dbReference type="ARBA" id="ARBA00037992"/>
    </source>
</evidence>
<keyword evidence="5" id="KW-1185">Reference proteome</keyword>
<dbReference type="Gene3D" id="1.20.930.10">
    <property type="entry name" value="Conserved domain common to transcription factors TFIIS, elongin A, CRSP70"/>
    <property type="match status" value="1"/>
</dbReference>
<dbReference type="GO" id="GO:0016973">
    <property type="term" value="P:poly(A)+ mRNA export from nucleus"/>
    <property type="evidence" value="ECO:0007669"/>
    <property type="project" value="TreeGrafter"/>
</dbReference>
<accession>A0A182WER5</accession>
<evidence type="ECO:0000259" key="3">
    <source>
        <dbReference type="PROSITE" id="PS51319"/>
    </source>
</evidence>
<protein>
    <recommendedName>
        <fullName evidence="3">TFIIS N-terminal domain-containing protein</fullName>
    </recommendedName>
</protein>
<dbReference type="PANTHER" id="PTHR46010">
    <property type="entry name" value="PROTEIN IWS1 HOMOLOG"/>
    <property type="match status" value="1"/>
</dbReference>
<dbReference type="AlphaFoldDB" id="A0A182WER5"/>
<evidence type="ECO:0000313" key="5">
    <source>
        <dbReference type="Proteomes" id="UP000075920"/>
    </source>
</evidence>
<dbReference type="EnsemblMetazoa" id="AMIN008861-RA">
    <property type="protein sequence ID" value="AMIN008861-PA"/>
    <property type="gene ID" value="AMIN008861"/>
</dbReference>
<name>A0A182WER5_9DIPT</name>